<proteinExistence type="predicted"/>
<name>A0A9D4BRH1_DREPO</name>
<evidence type="ECO:0000313" key="1">
    <source>
        <dbReference type="EMBL" id="KAH3705018.1"/>
    </source>
</evidence>
<gene>
    <name evidence="1" type="ORF">DPMN_080081</name>
</gene>
<reference evidence="1" key="2">
    <citation type="submission" date="2020-11" db="EMBL/GenBank/DDBJ databases">
        <authorList>
            <person name="McCartney M.A."/>
            <person name="Auch B."/>
            <person name="Kono T."/>
            <person name="Mallez S."/>
            <person name="Becker A."/>
            <person name="Gohl D.M."/>
            <person name="Silverstein K.A.T."/>
            <person name="Koren S."/>
            <person name="Bechman K.B."/>
            <person name="Herman A."/>
            <person name="Abrahante J.E."/>
            <person name="Garbe J."/>
        </authorList>
    </citation>
    <scope>NUCLEOTIDE SEQUENCE</scope>
    <source>
        <strain evidence="1">Duluth1</strain>
        <tissue evidence="1">Whole animal</tissue>
    </source>
</reference>
<keyword evidence="2" id="KW-1185">Reference proteome</keyword>
<sequence>MSLAFERKHCSDFVILTDGVCSDAFVYRQRPISWALNMQLTLNCVRANHKDILIQFVHPCDVSNWISIHDACQ</sequence>
<organism evidence="1 2">
    <name type="scientific">Dreissena polymorpha</name>
    <name type="common">Zebra mussel</name>
    <name type="synonym">Mytilus polymorpha</name>
    <dbReference type="NCBI Taxonomy" id="45954"/>
    <lineage>
        <taxon>Eukaryota</taxon>
        <taxon>Metazoa</taxon>
        <taxon>Spiralia</taxon>
        <taxon>Lophotrochozoa</taxon>
        <taxon>Mollusca</taxon>
        <taxon>Bivalvia</taxon>
        <taxon>Autobranchia</taxon>
        <taxon>Heteroconchia</taxon>
        <taxon>Euheterodonta</taxon>
        <taxon>Imparidentia</taxon>
        <taxon>Neoheterodontei</taxon>
        <taxon>Myida</taxon>
        <taxon>Dreissenoidea</taxon>
        <taxon>Dreissenidae</taxon>
        <taxon>Dreissena</taxon>
    </lineage>
</organism>
<comment type="caution">
    <text evidence="1">The sequence shown here is derived from an EMBL/GenBank/DDBJ whole genome shotgun (WGS) entry which is preliminary data.</text>
</comment>
<evidence type="ECO:0000313" key="2">
    <source>
        <dbReference type="Proteomes" id="UP000828390"/>
    </source>
</evidence>
<protein>
    <submittedName>
        <fullName evidence="1">Uncharacterized protein</fullName>
    </submittedName>
</protein>
<dbReference type="AlphaFoldDB" id="A0A9D4BRH1"/>
<reference evidence="1" key="1">
    <citation type="journal article" date="2019" name="bioRxiv">
        <title>The Genome of the Zebra Mussel, Dreissena polymorpha: A Resource for Invasive Species Research.</title>
        <authorList>
            <person name="McCartney M.A."/>
            <person name="Auch B."/>
            <person name="Kono T."/>
            <person name="Mallez S."/>
            <person name="Zhang Y."/>
            <person name="Obille A."/>
            <person name="Becker A."/>
            <person name="Abrahante J.E."/>
            <person name="Garbe J."/>
            <person name="Badalamenti J.P."/>
            <person name="Herman A."/>
            <person name="Mangelson H."/>
            <person name="Liachko I."/>
            <person name="Sullivan S."/>
            <person name="Sone E.D."/>
            <person name="Koren S."/>
            <person name="Silverstein K.A.T."/>
            <person name="Beckman K.B."/>
            <person name="Gohl D.M."/>
        </authorList>
    </citation>
    <scope>NUCLEOTIDE SEQUENCE</scope>
    <source>
        <strain evidence="1">Duluth1</strain>
        <tissue evidence="1">Whole animal</tissue>
    </source>
</reference>
<dbReference type="EMBL" id="JAIWYP010000015">
    <property type="protein sequence ID" value="KAH3705018.1"/>
    <property type="molecule type" value="Genomic_DNA"/>
</dbReference>
<accession>A0A9D4BRH1</accession>
<dbReference type="Proteomes" id="UP000828390">
    <property type="component" value="Unassembled WGS sequence"/>
</dbReference>